<keyword evidence="2" id="KW-1185">Reference proteome</keyword>
<protein>
    <submittedName>
        <fullName evidence="1">Uncharacterized protein</fullName>
    </submittedName>
</protein>
<reference evidence="1 2" key="1">
    <citation type="journal article" date="2019" name="Sci. Rep.">
        <title>Orb-weaving spider Araneus ventricosus genome elucidates the spidroin gene catalogue.</title>
        <authorList>
            <person name="Kono N."/>
            <person name="Nakamura H."/>
            <person name="Ohtoshi R."/>
            <person name="Moran D.A.P."/>
            <person name="Shinohara A."/>
            <person name="Yoshida Y."/>
            <person name="Fujiwara M."/>
            <person name="Mori M."/>
            <person name="Tomita M."/>
            <person name="Arakawa K."/>
        </authorList>
    </citation>
    <scope>NUCLEOTIDE SEQUENCE [LARGE SCALE GENOMIC DNA]</scope>
</reference>
<evidence type="ECO:0000313" key="1">
    <source>
        <dbReference type="EMBL" id="GBM72308.1"/>
    </source>
</evidence>
<evidence type="ECO:0000313" key="2">
    <source>
        <dbReference type="Proteomes" id="UP000499080"/>
    </source>
</evidence>
<name>A0A4Y2I3U5_ARAVE</name>
<dbReference type="EMBL" id="BGPR01002369">
    <property type="protein sequence ID" value="GBM72308.1"/>
    <property type="molecule type" value="Genomic_DNA"/>
</dbReference>
<comment type="caution">
    <text evidence="1">The sequence shown here is derived from an EMBL/GenBank/DDBJ whole genome shotgun (WGS) entry which is preliminary data.</text>
</comment>
<gene>
    <name evidence="1" type="ORF">AVEN_81902_1</name>
</gene>
<accession>A0A4Y2I3U5</accession>
<dbReference type="Proteomes" id="UP000499080">
    <property type="component" value="Unassembled WGS sequence"/>
</dbReference>
<sequence length="124" mass="13418">MIPENATLFSIFLLGKGIHEKTPCDVTACRREYLRTAPGSEECLDRLGSPWSANVFGVLPAAGELSAIESAVCLLVVSHLLTVRVAKYQSSELSLPVNCCLFTLVICARTIVFCTCATCFPAYL</sequence>
<proteinExistence type="predicted"/>
<dbReference type="AlphaFoldDB" id="A0A4Y2I3U5"/>
<organism evidence="1 2">
    <name type="scientific">Araneus ventricosus</name>
    <name type="common">Orbweaver spider</name>
    <name type="synonym">Epeira ventricosa</name>
    <dbReference type="NCBI Taxonomy" id="182803"/>
    <lineage>
        <taxon>Eukaryota</taxon>
        <taxon>Metazoa</taxon>
        <taxon>Ecdysozoa</taxon>
        <taxon>Arthropoda</taxon>
        <taxon>Chelicerata</taxon>
        <taxon>Arachnida</taxon>
        <taxon>Araneae</taxon>
        <taxon>Araneomorphae</taxon>
        <taxon>Entelegynae</taxon>
        <taxon>Araneoidea</taxon>
        <taxon>Araneidae</taxon>
        <taxon>Araneus</taxon>
    </lineage>
</organism>